<dbReference type="PROSITE" id="PS51186">
    <property type="entry name" value="GNAT"/>
    <property type="match status" value="1"/>
</dbReference>
<dbReference type="PANTHER" id="PTHR43617">
    <property type="entry name" value="L-AMINO ACID N-ACETYLTRANSFERASE"/>
    <property type="match status" value="1"/>
</dbReference>
<gene>
    <name evidence="2" type="ORF">GBK04_21345</name>
</gene>
<feature type="domain" description="N-acetyltransferase" evidence="1">
    <location>
        <begin position="3"/>
        <end position="155"/>
    </location>
</feature>
<dbReference type="CDD" id="cd04301">
    <property type="entry name" value="NAT_SF"/>
    <property type="match status" value="1"/>
</dbReference>
<dbReference type="SUPFAM" id="SSF55729">
    <property type="entry name" value="Acyl-CoA N-acyltransferases (Nat)"/>
    <property type="match status" value="1"/>
</dbReference>
<sequence>MEVEINILQPSDGRDFQALLRIFEKVFEWQNVKPPQIGYLEKIMGNPNFKVFVARQESTVIGGLTVHILENYEVGLPSAYVYDLAVATEYQRKGVGKKLMAAVMEYGRQNGFREVFVQAEADDDQAVDFYRSTPVSGELQATHFFYILNPESKPN</sequence>
<reference evidence="2 3" key="1">
    <citation type="submission" date="2019-10" db="EMBL/GenBank/DDBJ databases">
        <title>Draft Genome Sequence of Cytophagaceae sp. SJW1-29.</title>
        <authorList>
            <person name="Choi A."/>
        </authorList>
    </citation>
    <scope>NUCLEOTIDE SEQUENCE [LARGE SCALE GENOMIC DNA]</scope>
    <source>
        <strain evidence="2 3">SJW1-29</strain>
    </source>
</reference>
<dbReference type="Pfam" id="PF00583">
    <property type="entry name" value="Acetyltransf_1"/>
    <property type="match status" value="1"/>
</dbReference>
<dbReference type="AlphaFoldDB" id="A0A7C9FAP7"/>
<accession>A0A7C9FAP7</accession>
<dbReference type="Gene3D" id="3.40.630.30">
    <property type="match status" value="1"/>
</dbReference>
<keyword evidence="3" id="KW-1185">Reference proteome</keyword>
<evidence type="ECO:0000313" key="2">
    <source>
        <dbReference type="EMBL" id="MPR35824.1"/>
    </source>
</evidence>
<name>A0A7C9FAP7_9BACT</name>
<dbReference type="InterPro" id="IPR000182">
    <property type="entry name" value="GNAT_dom"/>
</dbReference>
<evidence type="ECO:0000313" key="3">
    <source>
        <dbReference type="Proteomes" id="UP000479293"/>
    </source>
</evidence>
<protein>
    <submittedName>
        <fullName evidence="2">GNAT family N-acetyltransferase</fullName>
    </submittedName>
</protein>
<dbReference type="EMBL" id="WHLY01000002">
    <property type="protein sequence ID" value="MPR35824.1"/>
    <property type="molecule type" value="Genomic_DNA"/>
</dbReference>
<dbReference type="Proteomes" id="UP000479293">
    <property type="component" value="Unassembled WGS sequence"/>
</dbReference>
<dbReference type="PANTHER" id="PTHR43617:SF38">
    <property type="entry name" value="N-ACETYLTRANSFERASE DOMAIN-CONTAINING PROTEIN"/>
    <property type="match status" value="1"/>
</dbReference>
<dbReference type="InterPro" id="IPR050276">
    <property type="entry name" value="MshD_Acetyltransferase"/>
</dbReference>
<dbReference type="GO" id="GO:0016747">
    <property type="term" value="F:acyltransferase activity, transferring groups other than amino-acyl groups"/>
    <property type="evidence" value="ECO:0007669"/>
    <property type="project" value="InterPro"/>
</dbReference>
<proteinExistence type="predicted"/>
<comment type="caution">
    <text evidence="2">The sequence shown here is derived from an EMBL/GenBank/DDBJ whole genome shotgun (WGS) entry which is preliminary data.</text>
</comment>
<evidence type="ECO:0000259" key="1">
    <source>
        <dbReference type="PROSITE" id="PS51186"/>
    </source>
</evidence>
<dbReference type="InterPro" id="IPR016181">
    <property type="entry name" value="Acyl_CoA_acyltransferase"/>
</dbReference>
<keyword evidence="2" id="KW-0808">Transferase</keyword>
<organism evidence="2 3">
    <name type="scientific">Salmonirosea aquatica</name>
    <dbReference type="NCBI Taxonomy" id="2654236"/>
    <lineage>
        <taxon>Bacteria</taxon>
        <taxon>Pseudomonadati</taxon>
        <taxon>Bacteroidota</taxon>
        <taxon>Cytophagia</taxon>
        <taxon>Cytophagales</taxon>
        <taxon>Spirosomataceae</taxon>
        <taxon>Salmonirosea</taxon>
    </lineage>
</organism>